<protein>
    <recommendedName>
        <fullName evidence="11">Membrane insertase YidC/Oxa/ALB C-terminal domain-containing protein</fullName>
    </recommendedName>
</protein>
<dbReference type="Pfam" id="PF02096">
    <property type="entry name" value="60KD_IMP"/>
    <property type="match status" value="1"/>
</dbReference>
<keyword evidence="4 9" id="KW-0812">Transmembrane</keyword>
<dbReference type="EMBL" id="PCWK01000006">
    <property type="protein sequence ID" value="PIR02823.1"/>
    <property type="molecule type" value="Genomic_DNA"/>
</dbReference>
<reference evidence="12 13" key="1">
    <citation type="submission" date="2017-09" db="EMBL/GenBank/DDBJ databases">
        <title>Depth-based differentiation of microbial function through sediment-hosted aquifers and enrichment of novel symbionts in the deep terrestrial subsurface.</title>
        <authorList>
            <person name="Probst A.J."/>
            <person name="Ladd B."/>
            <person name="Jarett J.K."/>
            <person name="Geller-Mcgrath D.E."/>
            <person name="Sieber C.M."/>
            <person name="Emerson J.B."/>
            <person name="Anantharaman K."/>
            <person name="Thomas B.C."/>
            <person name="Malmstrom R."/>
            <person name="Stieglmeier M."/>
            <person name="Klingl A."/>
            <person name="Woyke T."/>
            <person name="Ryan C.M."/>
            <person name="Banfield J.F."/>
        </authorList>
    </citation>
    <scope>NUCLEOTIDE SEQUENCE [LARGE SCALE GENOMIC DNA]</scope>
    <source>
        <strain evidence="12">CG11_big_fil_rev_8_21_14_0_20_35_11</strain>
    </source>
</reference>
<evidence type="ECO:0000256" key="6">
    <source>
        <dbReference type="ARBA" id="ARBA00022989"/>
    </source>
</evidence>
<keyword evidence="8" id="KW-0143">Chaperone</keyword>
<dbReference type="GO" id="GO:0005886">
    <property type="term" value="C:plasma membrane"/>
    <property type="evidence" value="ECO:0007669"/>
    <property type="project" value="UniProtKB-SubCell"/>
</dbReference>
<dbReference type="PANTHER" id="PTHR12428">
    <property type="entry name" value="OXA1"/>
    <property type="match status" value="1"/>
</dbReference>
<dbReference type="AlphaFoldDB" id="A0A2H0N1P4"/>
<keyword evidence="6 10" id="KW-1133">Transmembrane helix</keyword>
<evidence type="ECO:0000313" key="12">
    <source>
        <dbReference type="EMBL" id="PIR02823.1"/>
    </source>
</evidence>
<evidence type="ECO:0000256" key="1">
    <source>
        <dbReference type="ARBA" id="ARBA00004651"/>
    </source>
</evidence>
<evidence type="ECO:0000256" key="8">
    <source>
        <dbReference type="ARBA" id="ARBA00023186"/>
    </source>
</evidence>
<dbReference type="InterPro" id="IPR001708">
    <property type="entry name" value="YidC/ALB3/OXA1/COX18"/>
</dbReference>
<evidence type="ECO:0000313" key="13">
    <source>
        <dbReference type="Proteomes" id="UP000231139"/>
    </source>
</evidence>
<evidence type="ECO:0000256" key="4">
    <source>
        <dbReference type="ARBA" id="ARBA00022692"/>
    </source>
</evidence>
<keyword evidence="5" id="KW-0653">Protein transport</keyword>
<dbReference type="NCBIfam" id="TIGR03592">
    <property type="entry name" value="yidC_oxa1_cterm"/>
    <property type="match status" value="1"/>
</dbReference>
<sequence length="237" mass="27021">MSTIIVIFNGLLYRPLFNGLIFLYNTLPGHDFGIAIIALTIIIRLLFYPLFQKQMKAQKEMALIQPKIKEVQKKYKNEKEKQAQAIMDLYKEHKVNPFSGCLPMLIQLPILIAFFQVLRTDMDPSRLNGLYWFIKNPEVINPMFIGLVDLAKSNYVLAVLAGAAQFIQSKMTLPAGGLQKGQGTDFASLMSTQMIYFMPVLTVMIAWQLPAGLPLYWLVLTIVGIIQQYLMNRKKDL</sequence>
<dbReference type="GO" id="GO:0032977">
    <property type="term" value="F:membrane insertase activity"/>
    <property type="evidence" value="ECO:0007669"/>
    <property type="project" value="InterPro"/>
</dbReference>
<comment type="subcellular location">
    <subcellularLocation>
        <location evidence="1">Cell membrane</location>
        <topology evidence="1">Multi-pass membrane protein</topology>
    </subcellularLocation>
    <subcellularLocation>
        <location evidence="9">Membrane</location>
        <topology evidence="9">Multi-pass membrane protein</topology>
    </subcellularLocation>
</comment>
<keyword evidence="3" id="KW-1003">Cell membrane</keyword>
<name>A0A2H0N1P4_9BACT</name>
<feature type="transmembrane region" description="Helical" evidence="10">
    <location>
        <begin position="213"/>
        <end position="231"/>
    </location>
</feature>
<feature type="transmembrane region" description="Helical" evidence="10">
    <location>
        <begin position="101"/>
        <end position="119"/>
    </location>
</feature>
<dbReference type="InterPro" id="IPR047196">
    <property type="entry name" value="YidC_ALB_C"/>
</dbReference>
<dbReference type="GO" id="GO:0051205">
    <property type="term" value="P:protein insertion into membrane"/>
    <property type="evidence" value="ECO:0007669"/>
    <property type="project" value="TreeGrafter"/>
</dbReference>
<comment type="similarity">
    <text evidence="9">Belongs to the OXA1/ALB3/YidC family.</text>
</comment>
<evidence type="ECO:0000256" key="10">
    <source>
        <dbReference type="SAM" id="Phobius"/>
    </source>
</evidence>
<evidence type="ECO:0000256" key="7">
    <source>
        <dbReference type="ARBA" id="ARBA00023136"/>
    </source>
</evidence>
<feature type="domain" description="Membrane insertase YidC/Oxa/ALB C-terminal" evidence="11">
    <location>
        <begin position="32"/>
        <end position="233"/>
    </location>
</feature>
<dbReference type="GO" id="GO:0015031">
    <property type="term" value="P:protein transport"/>
    <property type="evidence" value="ECO:0007669"/>
    <property type="project" value="UniProtKB-KW"/>
</dbReference>
<evidence type="ECO:0000256" key="2">
    <source>
        <dbReference type="ARBA" id="ARBA00022448"/>
    </source>
</evidence>
<organism evidence="12 13">
    <name type="scientific">Candidatus Nealsonbacteria bacterium CG11_big_fil_rev_8_21_14_0_20_35_11</name>
    <dbReference type="NCBI Taxonomy" id="1974713"/>
    <lineage>
        <taxon>Bacteria</taxon>
        <taxon>Candidatus Nealsoniibacteriota</taxon>
    </lineage>
</organism>
<evidence type="ECO:0000256" key="9">
    <source>
        <dbReference type="RuleBase" id="RU003945"/>
    </source>
</evidence>
<accession>A0A2H0N1P4</accession>
<proteinExistence type="inferred from homology"/>
<keyword evidence="2" id="KW-0813">Transport</keyword>
<dbReference type="Proteomes" id="UP000231139">
    <property type="component" value="Unassembled WGS sequence"/>
</dbReference>
<feature type="transmembrane region" description="Helical" evidence="10">
    <location>
        <begin position="32"/>
        <end position="51"/>
    </location>
</feature>
<evidence type="ECO:0000259" key="11">
    <source>
        <dbReference type="Pfam" id="PF02096"/>
    </source>
</evidence>
<dbReference type="InterPro" id="IPR028055">
    <property type="entry name" value="YidC/Oxa/ALB_C"/>
</dbReference>
<comment type="caution">
    <text evidence="12">The sequence shown here is derived from an EMBL/GenBank/DDBJ whole genome shotgun (WGS) entry which is preliminary data.</text>
</comment>
<gene>
    <name evidence="12" type="ORF">COV62_00320</name>
</gene>
<evidence type="ECO:0000256" key="3">
    <source>
        <dbReference type="ARBA" id="ARBA00022475"/>
    </source>
</evidence>
<dbReference type="PANTHER" id="PTHR12428:SF65">
    <property type="entry name" value="CYTOCHROME C OXIDASE ASSEMBLY PROTEIN COX18, MITOCHONDRIAL"/>
    <property type="match status" value="1"/>
</dbReference>
<keyword evidence="7 10" id="KW-0472">Membrane</keyword>
<dbReference type="CDD" id="cd20070">
    <property type="entry name" value="5TM_YidC_Alb3"/>
    <property type="match status" value="1"/>
</dbReference>
<evidence type="ECO:0000256" key="5">
    <source>
        <dbReference type="ARBA" id="ARBA00022927"/>
    </source>
</evidence>